<reference evidence="1 2" key="1">
    <citation type="submission" date="2014-09" db="EMBL/GenBank/DDBJ databases">
        <title>Whole genome shotgun sequence of Escherichia vulneris NBRC 102420.</title>
        <authorList>
            <person name="Yoshida Y."/>
            <person name="Hosoyama A."/>
            <person name="Tsuchikane K."/>
            <person name="Ohji S."/>
            <person name="Ichikawa N."/>
            <person name="Kimura A."/>
            <person name="Yamazoe A."/>
            <person name="Ezaki T."/>
            <person name="Fujita N."/>
        </authorList>
    </citation>
    <scope>NUCLEOTIDE SEQUENCE [LARGE SCALE GENOMIC DNA]</scope>
    <source>
        <strain evidence="1 2">NBRC 102420</strain>
    </source>
</reference>
<dbReference type="Gene3D" id="3.90.1720.80">
    <property type="match status" value="1"/>
</dbReference>
<dbReference type="Proteomes" id="UP000029462">
    <property type="component" value="Unassembled WGS sequence"/>
</dbReference>
<proteinExistence type="predicted"/>
<evidence type="ECO:0000313" key="2">
    <source>
        <dbReference type="Proteomes" id="UP000029462"/>
    </source>
</evidence>
<evidence type="ECO:0008006" key="3">
    <source>
        <dbReference type="Google" id="ProtNLM"/>
    </source>
</evidence>
<dbReference type="Pfam" id="PF14113">
    <property type="entry name" value="Tae4"/>
    <property type="match status" value="1"/>
</dbReference>
<keyword evidence="2" id="KW-1185">Reference proteome</keyword>
<comment type="caution">
    <text evidence="1">The sequence shown here is derived from an EMBL/GenBank/DDBJ whole genome shotgun (WGS) entry which is preliminary data.</text>
</comment>
<dbReference type="STRING" id="1115515.EV102420_07_02780"/>
<dbReference type="RefSeq" id="WP_072015193.1">
    <property type="nucleotide sequence ID" value="NZ_BBMZ01000007.1"/>
</dbReference>
<dbReference type="AlphaFoldDB" id="A0A090V033"/>
<dbReference type="InterPro" id="IPR025562">
    <property type="entry name" value="Tae4"/>
</dbReference>
<organism evidence="1 2">
    <name type="scientific">Pseudescherichia vulneris NBRC 102420</name>
    <dbReference type="NCBI Taxonomy" id="1115515"/>
    <lineage>
        <taxon>Bacteria</taxon>
        <taxon>Pseudomonadati</taxon>
        <taxon>Pseudomonadota</taxon>
        <taxon>Gammaproteobacteria</taxon>
        <taxon>Enterobacterales</taxon>
        <taxon>Enterobacteriaceae</taxon>
        <taxon>Pseudescherichia</taxon>
    </lineage>
</organism>
<protein>
    <recommendedName>
        <fullName evidence="3">Type VI secretion system (T6SS), amidase effector protein 4</fullName>
    </recommendedName>
</protein>
<evidence type="ECO:0000313" key="1">
    <source>
        <dbReference type="EMBL" id="GAL57458.1"/>
    </source>
</evidence>
<name>A0A090V033_PSEVU</name>
<dbReference type="eggNOG" id="ENOG502ZX64">
    <property type="taxonomic scope" value="Bacteria"/>
</dbReference>
<gene>
    <name evidence="1" type="ORF">EV102420_07_02780</name>
</gene>
<accession>A0A090V033</accession>
<sequence>MSITFSALWNAHPEVNGDENPCRRRDGHTAFDDQCAIRLGTALAHCGYDVTKLHVHFCWLHPKSAGHILRAEELADALKRTPIPGTFPVIKVHADNFEDVLKNRTGIIFFKDYWRRGDESFRNRSGDHIDLWNGSRLTARNSYLRIHWGMNIDGIWSSYSHAKEVWFWRMI</sequence>
<dbReference type="OrthoDB" id="1262040at2"/>
<dbReference type="EMBL" id="BBMZ01000007">
    <property type="protein sequence ID" value="GAL57458.1"/>
    <property type="molecule type" value="Genomic_DNA"/>
</dbReference>